<keyword evidence="4 7" id="KW-0378">Hydrolase</keyword>
<dbReference type="EMBL" id="JBEPLO010000006">
    <property type="protein sequence ID" value="MET3557696.1"/>
    <property type="molecule type" value="Genomic_DNA"/>
</dbReference>
<feature type="domain" description="Nudix hydrolase" evidence="6">
    <location>
        <begin position="6"/>
        <end position="137"/>
    </location>
</feature>
<dbReference type="EC" id="3.6.1.55" evidence="7"/>
<name>A0ABV2FGJ6_9STRE</name>
<keyword evidence="5" id="KW-0460">Magnesium</keyword>
<dbReference type="Pfam" id="PF00293">
    <property type="entry name" value="NUDIX"/>
    <property type="match status" value="1"/>
</dbReference>
<comment type="cofactor">
    <cofactor evidence="1">
        <name>Mg(2+)</name>
        <dbReference type="ChEBI" id="CHEBI:18420"/>
    </cofactor>
</comment>
<dbReference type="SUPFAM" id="SSF55811">
    <property type="entry name" value="Nudix"/>
    <property type="match status" value="1"/>
</dbReference>
<keyword evidence="8" id="KW-1185">Reference proteome</keyword>
<dbReference type="PROSITE" id="PS51462">
    <property type="entry name" value="NUDIX"/>
    <property type="match status" value="1"/>
</dbReference>
<evidence type="ECO:0000256" key="3">
    <source>
        <dbReference type="ARBA" id="ARBA00022723"/>
    </source>
</evidence>
<dbReference type="CDD" id="cd18875">
    <property type="entry name" value="NUDIX_Hydrolase"/>
    <property type="match status" value="1"/>
</dbReference>
<dbReference type="RefSeq" id="WP_354364553.1">
    <property type="nucleotide sequence ID" value="NZ_JBEPLO010000006.1"/>
</dbReference>
<evidence type="ECO:0000256" key="2">
    <source>
        <dbReference type="ARBA" id="ARBA00005582"/>
    </source>
</evidence>
<sequence length="157" mass="17989">MPRSQEVILTNMCLIEDAAGRFVMQLRSPERYAWSGAALPGGHIEEKESLHASVVREIKEETGLTIVNPKLVGVKHFHTRDDGTRYLVFLYRTTEFTGEIQSSEEGEVVWVSHDDIASDRVELADSMDDLLTFYFNDAHSELYYERDADGILQRIFF</sequence>
<keyword evidence="3" id="KW-0479">Metal-binding</keyword>
<protein>
    <submittedName>
        <fullName evidence="7">8-oxo-dGTP diphosphatase</fullName>
        <ecNumber evidence="7">3.6.1.55</ecNumber>
    </submittedName>
</protein>
<dbReference type="GO" id="GO:0035539">
    <property type="term" value="F:8-oxo-7,8-dihydrodeoxyguanosine triphosphate pyrophosphatase activity"/>
    <property type="evidence" value="ECO:0007669"/>
    <property type="project" value="UniProtKB-EC"/>
</dbReference>
<dbReference type="PANTHER" id="PTHR43758:SF2">
    <property type="entry name" value="OXIDIZED PURINE NUCLEOSIDE TRIPHOSPHATE HYDROLASE"/>
    <property type="match status" value="1"/>
</dbReference>
<evidence type="ECO:0000256" key="5">
    <source>
        <dbReference type="ARBA" id="ARBA00022842"/>
    </source>
</evidence>
<dbReference type="PANTHER" id="PTHR43758">
    <property type="entry name" value="7,8-DIHYDRO-8-OXOGUANINE TRIPHOSPHATASE"/>
    <property type="match status" value="1"/>
</dbReference>
<dbReference type="Proteomes" id="UP001549122">
    <property type="component" value="Unassembled WGS sequence"/>
</dbReference>
<evidence type="ECO:0000313" key="8">
    <source>
        <dbReference type="Proteomes" id="UP001549122"/>
    </source>
</evidence>
<dbReference type="InterPro" id="IPR015797">
    <property type="entry name" value="NUDIX_hydrolase-like_dom_sf"/>
</dbReference>
<dbReference type="Gene3D" id="3.90.79.10">
    <property type="entry name" value="Nucleoside Triphosphate Pyrophosphohydrolase"/>
    <property type="match status" value="1"/>
</dbReference>
<evidence type="ECO:0000256" key="4">
    <source>
        <dbReference type="ARBA" id="ARBA00022801"/>
    </source>
</evidence>
<evidence type="ECO:0000313" key="7">
    <source>
        <dbReference type="EMBL" id="MET3557696.1"/>
    </source>
</evidence>
<proteinExistence type="inferred from homology"/>
<gene>
    <name evidence="7" type="ORF">ABID29_000806</name>
</gene>
<evidence type="ECO:0000256" key="1">
    <source>
        <dbReference type="ARBA" id="ARBA00001946"/>
    </source>
</evidence>
<organism evidence="7 8">
    <name type="scientific">Streptococcus rupicaprae</name>
    <dbReference type="NCBI Taxonomy" id="759619"/>
    <lineage>
        <taxon>Bacteria</taxon>
        <taxon>Bacillati</taxon>
        <taxon>Bacillota</taxon>
        <taxon>Bacilli</taxon>
        <taxon>Lactobacillales</taxon>
        <taxon>Streptococcaceae</taxon>
        <taxon>Streptococcus</taxon>
    </lineage>
</organism>
<accession>A0ABV2FGJ6</accession>
<dbReference type="InterPro" id="IPR000086">
    <property type="entry name" value="NUDIX_hydrolase_dom"/>
</dbReference>
<reference evidence="7 8" key="1">
    <citation type="submission" date="2024-06" db="EMBL/GenBank/DDBJ databases">
        <title>Genomic Encyclopedia of Type Strains, Phase IV (KMG-IV): sequencing the most valuable type-strain genomes for metagenomic binning, comparative biology and taxonomic classification.</title>
        <authorList>
            <person name="Goeker M."/>
        </authorList>
    </citation>
    <scope>NUCLEOTIDE SEQUENCE [LARGE SCALE GENOMIC DNA]</scope>
    <source>
        <strain evidence="7 8">DSM 28303</strain>
    </source>
</reference>
<comment type="caution">
    <text evidence="7">The sequence shown here is derived from an EMBL/GenBank/DDBJ whole genome shotgun (WGS) entry which is preliminary data.</text>
</comment>
<comment type="similarity">
    <text evidence="2">Belongs to the Nudix hydrolase family.</text>
</comment>
<evidence type="ECO:0000259" key="6">
    <source>
        <dbReference type="PROSITE" id="PS51462"/>
    </source>
</evidence>